<dbReference type="OrthoDB" id="7623969at2"/>
<dbReference type="RefSeq" id="WP_011648312.1">
    <property type="nucleotide sequence ID" value="NZ_ARYI01000010.1"/>
</dbReference>
<evidence type="ECO:0000313" key="1">
    <source>
        <dbReference type="EMBL" id="KCZ91984.1"/>
    </source>
</evidence>
<name>A0A059FMX4_9PROT</name>
<dbReference type="PATRIC" id="fig|1280951.3.peg.2450"/>
<evidence type="ECO:0000313" key="2">
    <source>
        <dbReference type="Proteomes" id="UP000025061"/>
    </source>
</evidence>
<reference evidence="1 2" key="1">
    <citation type="submission" date="2013-04" db="EMBL/GenBank/DDBJ databases">
        <title>Hyphomonas hirschiana VP5 Genome Sequencing.</title>
        <authorList>
            <person name="Lai Q."/>
            <person name="Shao Z."/>
        </authorList>
    </citation>
    <scope>NUCLEOTIDE SEQUENCE [LARGE SCALE GENOMIC DNA]</scope>
    <source>
        <strain evidence="1 2">VP5</strain>
    </source>
</reference>
<protein>
    <submittedName>
        <fullName evidence="1">Putative lipoprotein</fullName>
    </submittedName>
</protein>
<organism evidence="1 2">
    <name type="scientific">Hyphomonas hirschiana VP5</name>
    <dbReference type="NCBI Taxonomy" id="1280951"/>
    <lineage>
        <taxon>Bacteria</taxon>
        <taxon>Pseudomonadati</taxon>
        <taxon>Pseudomonadota</taxon>
        <taxon>Alphaproteobacteria</taxon>
        <taxon>Hyphomonadales</taxon>
        <taxon>Hyphomonadaceae</taxon>
        <taxon>Hyphomonas</taxon>
    </lineage>
</organism>
<dbReference type="PROSITE" id="PS51257">
    <property type="entry name" value="PROKAR_LIPOPROTEIN"/>
    <property type="match status" value="1"/>
</dbReference>
<comment type="caution">
    <text evidence="1">The sequence shown here is derived from an EMBL/GenBank/DDBJ whole genome shotgun (WGS) entry which is preliminary data.</text>
</comment>
<proteinExistence type="predicted"/>
<dbReference type="AlphaFoldDB" id="A0A059FMX4"/>
<dbReference type="EMBL" id="ARYI01000010">
    <property type="protein sequence ID" value="KCZ91984.1"/>
    <property type="molecule type" value="Genomic_DNA"/>
</dbReference>
<keyword evidence="1" id="KW-0449">Lipoprotein</keyword>
<dbReference type="Proteomes" id="UP000025061">
    <property type="component" value="Unassembled WGS sequence"/>
</dbReference>
<keyword evidence="2" id="KW-1185">Reference proteome</keyword>
<gene>
    <name evidence="1" type="ORF">HHI_12164</name>
</gene>
<accession>A0A059FMX4</accession>
<sequence>MKYLFTGVIAITLLTACGQKDKPTGEAALSAVEFDVSKLSDVSLRDGDSGTAAQALSAFSLSESGSGRLAFESQDIDGDKAVFTNVILSMPQESGASEPLYSDEEIAELFSYMDDDGDGIADDGSEMTLEEYGASMNAEEPAGPPPVVKAARLEFDGLGMIDGAANFSLMRLSDISVTPVEGSEDQSTGAIGSVELINPSPETAAWVASLFGQGEPADMPEGTALSFDRWAVRDVNLVISDASGAGGFDLDSFYIDGLKDETAGRVGLSNLNFQFTEETSGDVNIKLDGFGLAGLDYGLIAAAAASSSDPAAMSEAMQADPGNPGFDAAQMKGLTADVIGASVNMAEFNSYVGRDDQGRATKITTDPFTMTVAARDNPDGEQFAGALATLGYETLTLSGAGEQLYDPDADIVTLPKGKNYWQLNDGFKLDVSAKYEGSKALAEASTAAQLEANPDAMMEAMMSKLAFHQLEIAFDDNGFFNRALNAYAAQSGEDPANLRAQVSGMMAMAPMAASSTGVDVAVITELATAISSFVQDPQTLTISLAPPTPVTAQTFVDAASNPSDPALKLDKTKLGFSAGNK</sequence>